<evidence type="ECO:0000256" key="3">
    <source>
        <dbReference type="ARBA" id="ARBA00022452"/>
    </source>
</evidence>
<evidence type="ECO:0000313" key="12">
    <source>
        <dbReference type="EMBL" id="TKI07665.1"/>
    </source>
</evidence>
<sequence>MRKIALLAVGLPLACYTLNAVASATWIDNRYAHTYAAEKNQYKIGAGHIFDNGAYLLVSSLYDLGQGGDQFKSSFQEYEGGIPVPLSGGWSITPGGLTDINSSGTTLSPYISLDYKFNPILSVSTRYRYNHQTHKTRDLSNDMDYNDSHQIDLFVNYQATKKLWLQFNPEFFINTNDYHAANGNRTHWEPSIVARYRMNPHWMPYTEVAWLDRDANHDNQVRIRLGIRYYLF</sequence>
<evidence type="ECO:0000256" key="2">
    <source>
        <dbReference type="ARBA" id="ARBA00022448"/>
    </source>
</evidence>
<keyword evidence="4" id="KW-0762">Sugar transport</keyword>
<dbReference type="PANTHER" id="PTHR38105:SF2">
    <property type="entry name" value="N-ACETYLNEURAMINIC ACID OUTER MEMBRANE CHANNEL PROTEIN NANC-RELATED"/>
    <property type="match status" value="1"/>
</dbReference>
<comment type="subcellular location">
    <subcellularLocation>
        <location evidence="1">Cell outer membrane</location>
    </subcellularLocation>
</comment>
<dbReference type="PANTHER" id="PTHR38105">
    <property type="entry name" value="OUTER MEMBRANE PROTEIN-RELATED-RELATED"/>
    <property type="match status" value="1"/>
</dbReference>
<accession>A0ABY2SQI9</accession>
<evidence type="ECO:0000313" key="13">
    <source>
        <dbReference type="Proteomes" id="UP000305202"/>
    </source>
</evidence>
<evidence type="ECO:0000256" key="6">
    <source>
        <dbReference type="ARBA" id="ARBA00022729"/>
    </source>
</evidence>
<proteinExistence type="predicted"/>
<dbReference type="EMBL" id="SZPQ01000003">
    <property type="protein sequence ID" value="TKI07665.1"/>
    <property type="molecule type" value="Genomic_DNA"/>
</dbReference>
<keyword evidence="5" id="KW-0812">Transmembrane</keyword>
<gene>
    <name evidence="12" type="ORF">FCN80_04255</name>
</gene>
<keyword evidence="13" id="KW-1185">Reference proteome</keyword>
<keyword evidence="2" id="KW-0813">Transport</keyword>
<dbReference type="Pfam" id="PF06178">
    <property type="entry name" value="KdgM"/>
    <property type="match status" value="1"/>
</dbReference>
<evidence type="ECO:0000256" key="7">
    <source>
        <dbReference type="ARBA" id="ARBA00023065"/>
    </source>
</evidence>
<evidence type="ECO:0000256" key="11">
    <source>
        <dbReference type="SAM" id="SignalP"/>
    </source>
</evidence>
<organism evidence="12 13">
    <name type="scientific">Martelella alba</name>
    <dbReference type="NCBI Taxonomy" id="2590451"/>
    <lineage>
        <taxon>Bacteria</taxon>
        <taxon>Pseudomonadati</taxon>
        <taxon>Pseudomonadota</taxon>
        <taxon>Alphaproteobacteria</taxon>
        <taxon>Hyphomicrobiales</taxon>
        <taxon>Aurantimonadaceae</taxon>
        <taxon>Martelella</taxon>
    </lineage>
</organism>
<keyword evidence="7" id="KW-0406">Ion transport</keyword>
<dbReference type="Gene3D" id="2.40.160.40">
    <property type="entry name" value="monomeric porin ompg"/>
    <property type="match status" value="1"/>
</dbReference>
<evidence type="ECO:0000256" key="8">
    <source>
        <dbReference type="ARBA" id="ARBA00023114"/>
    </source>
</evidence>
<evidence type="ECO:0000256" key="1">
    <source>
        <dbReference type="ARBA" id="ARBA00004442"/>
    </source>
</evidence>
<dbReference type="RefSeq" id="WP_136988659.1">
    <property type="nucleotide sequence ID" value="NZ_SZPQ01000003.1"/>
</dbReference>
<comment type="caution">
    <text evidence="12">The sequence shown here is derived from an EMBL/GenBank/DDBJ whole genome shotgun (WGS) entry which is preliminary data.</text>
</comment>
<dbReference type="InterPro" id="IPR009331">
    <property type="entry name" value="Oligogalacturonate-sp_porin"/>
</dbReference>
<feature type="signal peptide" evidence="11">
    <location>
        <begin position="1"/>
        <end position="22"/>
    </location>
</feature>
<keyword evidence="8" id="KW-0626">Porin</keyword>
<keyword evidence="9" id="KW-0472">Membrane</keyword>
<evidence type="ECO:0000256" key="5">
    <source>
        <dbReference type="ARBA" id="ARBA00022692"/>
    </source>
</evidence>
<name>A0ABY2SQI9_9HYPH</name>
<keyword evidence="6 11" id="KW-0732">Signal</keyword>
<dbReference type="SUPFAM" id="SSF56935">
    <property type="entry name" value="Porins"/>
    <property type="match status" value="1"/>
</dbReference>
<dbReference type="Proteomes" id="UP000305202">
    <property type="component" value="Unassembled WGS sequence"/>
</dbReference>
<dbReference type="InterPro" id="IPR053713">
    <property type="entry name" value="Bact_OM_Channel_sf"/>
</dbReference>
<keyword evidence="3" id="KW-1134">Transmembrane beta strand</keyword>
<evidence type="ECO:0000256" key="10">
    <source>
        <dbReference type="ARBA" id="ARBA00023237"/>
    </source>
</evidence>
<evidence type="ECO:0000256" key="9">
    <source>
        <dbReference type="ARBA" id="ARBA00023136"/>
    </source>
</evidence>
<protein>
    <submittedName>
        <fullName evidence="12">Porin</fullName>
    </submittedName>
</protein>
<feature type="chain" id="PRO_5047547286" evidence="11">
    <location>
        <begin position="23"/>
        <end position="232"/>
    </location>
</feature>
<evidence type="ECO:0000256" key="4">
    <source>
        <dbReference type="ARBA" id="ARBA00022597"/>
    </source>
</evidence>
<keyword evidence="10" id="KW-0998">Cell outer membrane</keyword>
<reference evidence="12 13" key="1">
    <citation type="submission" date="2019-04" db="EMBL/GenBank/DDBJ databases">
        <authorList>
            <person name="Li M."/>
            <person name="Gao C."/>
        </authorList>
    </citation>
    <scope>NUCLEOTIDE SEQUENCE [LARGE SCALE GENOMIC DNA]</scope>
    <source>
        <strain evidence="12 13">BGMRC 2031</strain>
    </source>
</reference>